<proteinExistence type="predicted"/>
<dbReference type="Proteomes" id="UP000002695">
    <property type="component" value="Chromosome"/>
</dbReference>
<dbReference type="BioCyc" id="SENT588858:STM14_RS14400-MONOMER"/>
<dbReference type="AlphaFoldDB" id="A0A0F6B558"/>
<name>A0A0F6B558_SALT1</name>
<dbReference type="RefSeq" id="WP_000950426.1">
    <property type="nucleotide sequence ID" value="NC_016856.1"/>
</dbReference>
<gene>
    <name evidence="1" type="ordered locus">STM14_3220</name>
</gene>
<evidence type="ECO:0000313" key="1">
    <source>
        <dbReference type="EMBL" id="ACY89649.1"/>
    </source>
</evidence>
<dbReference type="HOGENOM" id="CLU_1203960_0_0_6"/>
<dbReference type="KEGG" id="seo:STM14_3220"/>
<accession>A0A0F6B558</accession>
<reference evidence="1 2" key="1">
    <citation type="journal article" date="2010" name="J. Bacteriol.">
        <title>Short-term signatures of evolutionary change in the Salmonella enterica serovar typhimurium 14028 genome.</title>
        <authorList>
            <person name="Jarvik T."/>
            <person name="Smillie C."/>
            <person name="Groisman E.A."/>
            <person name="Ochman H."/>
        </authorList>
    </citation>
    <scope>NUCLEOTIDE SEQUENCE [LARGE SCALE GENOMIC DNA]</scope>
    <source>
        <strain evidence="2">14028s / SGSC 2262</strain>
    </source>
</reference>
<evidence type="ECO:0000313" key="2">
    <source>
        <dbReference type="Proteomes" id="UP000002695"/>
    </source>
</evidence>
<sequence>MLSNDPYGNRAETDRFRQEATKYLSDESDINTLVSVFKHVRIYSMIIEMNTNLSHKSHVKGIIYDSLNSIVAILNKRERYLHLNLRSMIEHIARIALNKTYSGGDFDGTVRRRDFDYLKSNRRNENWNYLHNVYINACHYVHFSPQANINTSATFLQLLVNDCHSSQKNLIRNLHRLTSSVMETYITYFHYEVASTFYRSMADLKYLLGNSLYTKFKALN</sequence>
<protein>
    <submittedName>
        <fullName evidence="1">Uncharacterized protein</fullName>
    </submittedName>
</protein>
<dbReference type="EMBL" id="CP001363">
    <property type="protein sequence ID" value="ACY89649.1"/>
    <property type="molecule type" value="Genomic_DNA"/>
</dbReference>
<keyword evidence="2" id="KW-1185">Reference proteome</keyword>
<organism evidence="1 2">
    <name type="scientific">Salmonella typhimurium (strain 14028s / SGSC 2262)</name>
    <dbReference type="NCBI Taxonomy" id="588858"/>
    <lineage>
        <taxon>Bacteria</taxon>
        <taxon>Pseudomonadati</taxon>
        <taxon>Pseudomonadota</taxon>
        <taxon>Gammaproteobacteria</taxon>
        <taxon>Enterobacterales</taxon>
        <taxon>Enterobacteriaceae</taxon>
        <taxon>Salmonella</taxon>
    </lineage>
</organism>